<proteinExistence type="predicted"/>
<dbReference type="Proteomes" id="UP001218218">
    <property type="component" value="Unassembled WGS sequence"/>
</dbReference>
<evidence type="ECO:0000313" key="3">
    <source>
        <dbReference type="Proteomes" id="UP001218218"/>
    </source>
</evidence>
<protein>
    <submittedName>
        <fullName evidence="2">Uncharacterized protein</fullName>
    </submittedName>
</protein>
<accession>A0AAD7EKH3</accession>
<evidence type="ECO:0000256" key="1">
    <source>
        <dbReference type="SAM" id="MobiDB-lite"/>
    </source>
</evidence>
<keyword evidence="3" id="KW-1185">Reference proteome</keyword>
<sequence length="677" mass="75626">MSQRTVGHIITEAGIKVRLQLAHEIARAKALCLSSDGASNHNIKYEARHITYTAPTYSTHVNAPKEAIATRLVEVDHALDHTAQSQFDGWDITNAKIINIYMNSLLAKCNVLEGFFYEADNLWQKTVAYNSDHAADVVAVACKMKECKVEVIEADLGREKLQGMSESEAEEALWEVAREMCDDPDGLDNSALLCVEAMQSLARHLGATTLESLPEERQLILRRMITTGCCKHKDHNCTKFGVAAMQAVYTILGIAPPVSSNRARHQTFVEISFGTRTTSEVTRTSTATIFPKVKFEATGINSTIKFPDTSNNWYNTHLGGAAELITYCVAYIDFFALIRDTKQTPRLNHMEENTLMGLKDNATFHELIVMTVYKNAVPDPYFKLVSCAGVNHIDLGPLHTQLIEHIEKLILNTELLLSPLSAVEDTSLDGAPFTDQYAMDCVHYWLATNSEHIPIVEKLLIAFLEGTLPAWRCFSREFHEGSTINTLTPAEKLLISIPPTNDANKSILRSWRVYSRTRGGTVKHFSAEAAYKWNNTEAFADTKLIIVEDELYVMRMARAEDDFKHGVAAETRKKQDEKAAEAAAEQGGPNLREQLDVWRELWKDETLRNTTLAKISKKADMLAAILAADQRIDVFASQSADSIVRMATTKIQAELNIETTWNSGSQDHGMGFKNYET</sequence>
<reference evidence="2" key="1">
    <citation type="submission" date="2023-03" db="EMBL/GenBank/DDBJ databases">
        <title>Massive genome expansion in bonnet fungi (Mycena s.s.) driven by repeated elements and novel gene families across ecological guilds.</title>
        <authorList>
            <consortium name="Lawrence Berkeley National Laboratory"/>
            <person name="Harder C.B."/>
            <person name="Miyauchi S."/>
            <person name="Viragh M."/>
            <person name="Kuo A."/>
            <person name="Thoen E."/>
            <person name="Andreopoulos B."/>
            <person name="Lu D."/>
            <person name="Skrede I."/>
            <person name="Drula E."/>
            <person name="Henrissat B."/>
            <person name="Morin E."/>
            <person name="Kohler A."/>
            <person name="Barry K."/>
            <person name="LaButti K."/>
            <person name="Morin E."/>
            <person name="Salamov A."/>
            <person name="Lipzen A."/>
            <person name="Mereny Z."/>
            <person name="Hegedus B."/>
            <person name="Baldrian P."/>
            <person name="Stursova M."/>
            <person name="Weitz H."/>
            <person name="Taylor A."/>
            <person name="Grigoriev I.V."/>
            <person name="Nagy L.G."/>
            <person name="Martin F."/>
            <person name="Kauserud H."/>
        </authorList>
    </citation>
    <scope>NUCLEOTIDE SEQUENCE</scope>
    <source>
        <strain evidence="2">CBHHK002</strain>
    </source>
</reference>
<organism evidence="2 3">
    <name type="scientific">Mycena albidolilacea</name>
    <dbReference type="NCBI Taxonomy" id="1033008"/>
    <lineage>
        <taxon>Eukaryota</taxon>
        <taxon>Fungi</taxon>
        <taxon>Dikarya</taxon>
        <taxon>Basidiomycota</taxon>
        <taxon>Agaricomycotina</taxon>
        <taxon>Agaricomycetes</taxon>
        <taxon>Agaricomycetidae</taxon>
        <taxon>Agaricales</taxon>
        <taxon>Marasmiineae</taxon>
        <taxon>Mycenaceae</taxon>
        <taxon>Mycena</taxon>
    </lineage>
</organism>
<evidence type="ECO:0000313" key="2">
    <source>
        <dbReference type="EMBL" id="KAJ7334225.1"/>
    </source>
</evidence>
<dbReference type="AlphaFoldDB" id="A0AAD7EKH3"/>
<comment type="caution">
    <text evidence="2">The sequence shown here is derived from an EMBL/GenBank/DDBJ whole genome shotgun (WGS) entry which is preliminary data.</text>
</comment>
<gene>
    <name evidence="2" type="ORF">DFH08DRAFT_814249</name>
</gene>
<feature type="compositionally biased region" description="Basic and acidic residues" evidence="1">
    <location>
        <begin position="570"/>
        <end position="580"/>
    </location>
</feature>
<name>A0AAD7EKH3_9AGAR</name>
<dbReference type="EMBL" id="JARIHO010000033">
    <property type="protein sequence ID" value="KAJ7334225.1"/>
    <property type="molecule type" value="Genomic_DNA"/>
</dbReference>
<feature type="region of interest" description="Disordered" evidence="1">
    <location>
        <begin position="570"/>
        <end position="589"/>
    </location>
</feature>